<reference evidence="4 5" key="1">
    <citation type="journal article" date="2016" name="Nat. Commun.">
        <title>Thousands of microbial genomes shed light on interconnected biogeochemical processes in an aquifer system.</title>
        <authorList>
            <person name="Anantharaman K."/>
            <person name="Brown C.T."/>
            <person name="Hug L.A."/>
            <person name="Sharon I."/>
            <person name="Castelle C.J."/>
            <person name="Probst A.J."/>
            <person name="Thomas B.C."/>
            <person name="Singh A."/>
            <person name="Wilkins M.J."/>
            <person name="Karaoz U."/>
            <person name="Brodie E.L."/>
            <person name="Williams K.H."/>
            <person name="Hubbard S.S."/>
            <person name="Banfield J.F."/>
        </authorList>
    </citation>
    <scope>NUCLEOTIDE SEQUENCE [LARGE SCALE GENOMIC DNA]</scope>
</reference>
<dbReference type="EMBL" id="MFBO01000008">
    <property type="protein sequence ID" value="OGD98549.1"/>
    <property type="molecule type" value="Genomic_DNA"/>
</dbReference>
<dbReference type="GO" id="GO:0003677">
    <property type="term" value="F:DNA binding"/>
    <property type="evidence" value="ECO:0007669"/>
    <property type="project" value="InterPro"/>
</dbReference>
<gene>
    <name evidence="4" type="ORF">A3A49_02000</name>
</gene>
<evidence type="ECO:0000256" key="1">
    <source>
        <dbReference type="ARBA" id="ARBA00022722"/>
    </source>
</evidence>
<proteinExistence type="predicted"/>
<dbReference type="GO" id="GO:0016787">
    <property type="term" value="F:hydrolase activity"/>
    <property type="evidence" value="ECO:0007669"/>
    <property type="project" value="UniProtKB-KW"/>
</dbReference>
<dbReference type="AlphaFoldDB" id="A0A1F5H3A3"/>
<keyword evidence="2" id="KW-0255">Endonuclease</keyword>
<organism evidence="4 5">
    <name type="scientific">Candidatus Curtissbacteria bacterium RIFCSPLOWO2_01_FULL_38_11b</name>
    <dbReference type="NCBI Taxonomy" id="1797725"/>
    <lineage>
        <taxon>Bacteria</taxon>
        <taxon>Candidatus Curtissiibacteriota</taxon>
    </lineage>
</organism>
<accession>A0A1F5H3A3</accession>
<evidence type="ECO:0000256" key="3">
    <source>
        <dbReference type="ARBA" id="ARBA00022801"/>
    </source>
</evidence>
<comment type="caution">
    <text evidence="4">The sequence shown here is derived from an EMBL/GenBank/DDBJ whole genome shotgun (WGS) entry which is preliminary data.</text>
</comment>
<name>A0A1F5H3A3_9BACT</name>
<evidence type="ECO:0000313" key="5">
    <source>
        <dbReference type="Proteomes" id="UP000176740"/>
    </source>
</evidence>
<keyword evidence="3" id="KW-0378">Hydrolase</keyword>
<evidence type="ECO:0008006" key="6">
    <source>
        <dbReference type="Google" id="ProtNLM"/>
    </source>
</evidence>
<evidence type="ECO:0000256" key="2">
    <source>
        <dbReference type="ARBA" id="ARBA00022759"/>
    </source>
</evidence>
<dbReference type="InterPro" id="IPR037057">
    <property type="entry name" value="DNA_rep_MutH/T2_RE_sf"/>
</dbReference>
<dbReference type="GO" id="GO:0004519">
    <property type="term" value="F:endonuclease activity"/>
    <property type="evidence" value="ECO:0007669"/>
    <property type="project" value="UniProtKB-KW"/>
</dbReference>
<dbReference type="SUPFAM" id="SSF52980">
    <property type="entry name" value="Restriction endonuclease-like"/>
    <property type="match status" value="1"/>
</dbReference>
<dbReference type="Proteomes" id="UP000176740">
    <property type="component" value="Unassembled WGS sequence"/>
</dbReference>
<sequence>MAITMINPKELLEHSFFQSHCWAKLKSLIICAVDWSGTNAEKAVLLEVSSIDYLEDADLIREVEADYELIRNKLIKHGFTALTGADGKWIQARTKGAGHGSISRAFYARTAFVAKIFQESK</sequence>
<keyword evidence="1" id="KW-0540">Nuclease</keyword>
<dbReference type="Gene3D" id="3.40.600.10">
    <property type="entry name" value="DNA mismatch repair MutH/Restriction endonuclease, type II"/>
    <property type="match status" value="1"/>
</dbReference>
<protein>
    <recommendedName>
        <fullName evidence="6">DNA mismatch repair MutH/Type II restriction enzyme Sau3AI domain-containing protein</fullName>
    </recommendedName>
</protein>
<dbReference type="InterPro" id="IPR011335">
    <property type="entry name" value="Restrct_endonuc-II-like"/>
</dbReference>
<evidence type="ECO:0000313" key="4">
    <source>
        <dbReference type="EMBL" id="OGD98549.1"/>
    </source>
</evidence>